<evidence type="ECO:0000313" key="2">
    <source>
        <dbReference type="EMBL" id="PWK30301.1"/>
    </source>
</evidence>
<keyword evidence="2" id="KW-0413">Isomerase</keyword>
<dbReference type="PANTHER" id="PTHR13887:SF41">
    <property type="entry name" value="THIOREDOXIN SUPERFAMILY PROTEIN"/>
    <property type="match status" value="1"/>
</dbReference>
<name>A0A316EH78_9ACTN</name>
<gene>
    <name evidence="2" type="ORF">BC793_13924</name>
</gene>
<accession>A0A316EH78</accession>
<dbReference type="SUPFAM" id="SSF52833">
    <property type="entry name" value="Thioredoxin-like"/>
    <property type="match status" value="1"/>
</dbReference>
<dbReference type="AlphaFoldDB" id="A0A316EH78"/>
<dbReference type="Pfam" id="PF01323">
    <property type="entry name" value="DSBA"/>
    <property type="match status" value="1"/>
</dbReference>
<feature type="domain" description="DSBA-like thioredoxin" evidence="1">
    <location>
        <begin position="3"/>
        <end position="199"/>
    </location>
</feature>
<dbReference type="CDD" id="cd03024">
    <property type="entry name" value="DsbA_FrnE"/>
    <property type="match status" value="1"/>
</dbReference>
<evidence type="ECO:0000259" key="1">
    <source>
        <dbReference type="Pfam" id="PF01323"/>
    </source>
</evidence>
<dbReference type="InterPro" id="IPR036249">
    <property type="entry name" value="Thioredoxin-like_sf"/>
</dbReference>
<comment type="caution">
    <text evidence="2">The sequence shown here is derived from an EMBL/GenBank/DDBJ whole genome shotgun (WGS) entry which is preliminary data.</text>
</comment>
<proteinExistence type="predicted"/>
<evidence type="ECO:0000313" key="3">
    <source>
        <dbReference type="Proteomes" id="UP000245697"/>
    </source>
</evidence>
<dbReference type="InterPro" id="IPR001853">
    <property type="entry name" value="DSBA-like_thioredoxin_dom"/>
</dbReference>
<reference evidence="2 3" key="1">
    <citation type="submission" date="2018-05" db="EMBL/GenBank/DDBJ databases">
        <title>Genomic Encyclopedia of Archaeal and Bacterial Type Strains, Phase II (KMG-II): from individual species to whole genera.</title>
        <authorList>
            <person name="Goeker M."/>
        </authorList>
    </citation>
    <scope>NUCLEOTIDE SEQUENCE [LARGE SCALE GENOMIC DNA]</scope>
    <source>
        <strain evidence="2 3">DSM 45184</strain>
    </source>
</reference>
<dbReference type="GO" id="GO:0016853">
    <property type="term" value="F:isomerase activity"/>
    <property type="evidence" value="ECO:0007669"/>
    <property type="project" value="UniProtKB-KW"/>
</dbReference>
<dbReference type="Gene3D" id="3.40.30.10">
    <property type="entry name" value="Glutaredoxin"/>
    <property type="match status" value="1"/>
</dbReference>
<dbReference type="RefSeq" id="WP_109602618.1">
    <property type="nucleotide sequence ID" value="NZ_BONA01000094.1"/>
</dbReference>
<dbReference type="Proteomes" id="UP000245697">
    <property type="component" value="Unassembled WGS sequence"/>
</dbReference>
<dbReference type="GO" id="GO:0016491">
    <property type="term" value="F:oxidoreductase activity"/>
    <property type="evidence" value="ECO:0007669"/>
    <property type="project" value="InterPro"/>
</dbReference>
<keyword evidence="3" id="KW-1185">Reference proteome</keyword>
<dbReference type="OrthoDB" id="9799122at2"/>
<dbReference type="PANTHER" id="PTHR13887">
    <property type="entry name" value="GLUTATHIONE S-TRANSFERASE KAPPA"/>
    <property type="match status" value="1"/>
</dbReference>
<protein>
    <submittedName>
        <fullName evidence="2">Putative DsbA family dithiol-disulfide isomerase</fullName>
    </submittedName>
</protein>
<organism evidence="2 3">
    <name type="scientific">Actinoplanes xinjiangensis</name>
    <dbReference type="NCBI Taxonomy" id="512350"/>
    <lineage>
        <taxon>Bacteria</taxon>
        <taxon>Bacillati</taxon>
        <taxon>Actinomycetota</taxon>
        <taxon>Actinomycetes</taxon>
        <taxon>Micromonosporales</taxon>
        <taxon>Micromonosporaceae</taxon>
        <taxon>Actinoplanes</taxon>
    </lineage>
</organism>
<dbReference type="EMBL" id="QGGR01000039">
    <property type="protein sequence ID" value="PWK30301.1"/>
    <property type="molecule type" value="Genomic_DNA"/>
</dbReference>
<sequence length="213" mass="22634">MDIQVWSDVVCPWCYLGKVRLEKALATFGPEATVTYRAYQLDAAPVPEPLPIKHVMAEKFGGPARAEEMFARVKTVAASEGLTLDFDRALAANTFAAHRLIAWAATQDRQADMLDALQRAHFTDGIDIGSLPALADVAGLIGLDAAAALAHLESQAGTAAVNTDIEEARALGISSVPTFVIDGKYVLSGAHDTETLLAAFEEIARRESANAGL</sequence>